<protein>
    <submittedName>
        <fullName evidence="2">Uncharacterized protein</fullName>
    </submittedName>
</protein>
<dbReference type="EMBL" id="CP097508">
    <property type="protein sequence ID" value="URE12072.1"/>
    <property type="molecule type" value="Genomic_DNA"/>
</dbReference>
<dbReference type="PANTHER" id="PTHR31676">
    <property type="entry name" value="T31J12.3 PROTEIN-RELATED"/>
    <property type="match status" value="1"/>
</dbReference>
<proteinExistence type="predicted"/>
<dbReference type="SUPFAM" id="SSF141562">
    <property type="entry name" value="At5g01610-like"/>
    <property type="match status" value="1"/>
</dbReference>
<reference evidence="2" key="1">
    <citation type="submission" date="2022-05" db="EMBL/GenBank/DDBJ databases">
        <title>The Musa troglodytarum L. genome provides insights into the mechanism of non-climacteric behaviour and enrichment of carotenoids.</title>
        <authorList>
            <person name="Wang J."/>
        </authorList>
    </citation>
    <scope>NUCLEOTIDE SEQUENCE</scope>
    <source>
        <tissue evidence="2">Leaf</tissue>
    </source>
</reference>
<keyword evidence="1" id="KW-0732">Signal</keyword>
<accession>A0A9E7GGY9</accession>
<feature type="chain" id="PRO_5039462743" evidence="1">
    <location>
        <begin position="35"/>
        <end position="169"/>
    </location>
</feature>
<evidence type="ECO:0000313" key="2">
    <source>
        <dbReference type="EMBL" id="URE12072.1"/>
    </source>
</evidence>
<name>A0A9E7GGY9_9LILI</name>
<dbReference type="InterPro" id="IPR036758">
    <property type="entry name" value="At5g01610-like"/>
</dbReference>
<dbReference type="Gene3D" id="2.30.240.10">
    <property type="entry name" value="At5g01610-like"/>
    <property type="match status" value="1"/>
</dbReference>
<keyword evidence="3" id="KW-1185">Reference proteome</keyword>
<evidence type="ECO:0000256" key="1">
    <source>
        <dbReference type="SAM" id="SignalP"/>
    </source>
</evidence>
<sequence>MDSPSRSHIFGDSTHKTLLGFLLFLSLSVAPSFAETQVSDELTAYQMLEKYDFPKGILPQGVQSYVLNQDGSFEVYLSGDCEFEVTGGYLLQYKRRITGTVGVGSLTNLRGVRVKVLLLWFGINEVVRSGSELKFYVGPLSASFGLSNFEECPSCRCGFDRADAMVSDS</sequence>
<evidence type="ECO:0000313" key="3">
    <source>
        <dbReference type="Proteomes" id="UP001055439"/>
    </source>
</evidence>
<dbReference type="InterPro" id="IPR007493">
    <property type="entry name" value="DUF538"/>
</dbReference>
<dbReference type="PANTHER" id="PTHR31676:SF27">
    <property type="entry name" value="EXPRESSED PROTEIN"/>
    <property type="match status" value="1"/>
</dbReference>
<organism evidence="2 3">
    <name type="scientific">Musa troglodytarum</name>
    <name type="common">fe'i banana</name>
    <dbReference type="NCBI Taxonomy" id="320322"/>
    <lineage>
        <taxon>Eukaryota</taxon>
        <taxon>Viridiplantae</taxon>
        <taxon>Streptophyta</taxon>
        <taxon>Embryophyta</taxon>
        <taxon>Tracheophyta</taxon>
        <taxon>Spermatophyta</taxon>
        <taxon>Magnoliopsida</taxon>
        <taxon>Liliopsida</taxon>
        <taxon>Zingiberales</taxon>
        <taxon>Musaceae</taxon>
        <taxon>Musa</taxon>
    </lineage>
</organism>
<dbReference type="Pfam" id="PF04398">
    <property type="entry name" value="DUF538"/>
    <property type="match status" value="1"/>
</dbReference>
<dbReference type="AlphaFoldDB" id="A0A9E7GGY9"/>
<gene>
    <name evidence="2" type="ORF">MUK42_23037</name>
</gene>
<feature type="signal peptide" evidence="1">
    <location>
        <begin position="1"/>
        <end position="34"/>
    </location>
</feature>
<dbReference type="Proteomes" id="UP001055439">
    <property type="component" value="Chromosome 6"/>
</dbReference>
<dbReference type="OrthoDB" id="1897482at2759"/>